<protein>
    <submittedName>
        <fullName evidence="2">Glycosyl transferase family 2</fullName>
    </submittedName>
</protein>
<gene>
    <name evidence="2" type="ORF">SAMN04488244_11374</name>
</gene>
<dbReference type="PANTHER" id="PTHR43685:SF2">
    <property type="entry name" value="GLYCOSYLTRANSFERASE 2-LIKE DOMAIN-CONTAINING PROTEIN"/>
    <property type="match status" value="1"/>
</dbReference>
<accession>A0A1H5ZYF7</accession>
<dbReference type="EMBL" id="FNVG01000013">
    <property type="protein sequence ID" value="SEG41180.1"/>
    <property type="molecule type" value="Genomic_DNA"/>
</dbReference>
<evidence type="ECO:0000259" key="1">
    <source>
        <dbReference type="Pfam" id="PF00535"/>
    </source>
</evidence>
<keyword evidence="3" id="KW-1185">Reference proteome</keyword>
<evidence type="ECO:0000313" key="3">
    <source>
        <dbReference type="Proteomes" id="UP000236721"/>
    </source>
</evidence>
<dbReference type="Proteomes" id="UP000236721">
    <property type="component" value="Unassembled WGS sequence"/>
</dbReference>
<dbReference type="CDD" id="cd00761">
    <property type="entry name" value="Glyco_tranf_GTA_type"/>
    <property type="match status" value="1"/>
</dbReference>
<proteinExistence type="predicted"/>
<keyword evidence="2" id="KW-0808">Transferase</keyword>
<dbReference type="InterPro" id="IPR029044">
    <property type="entry name" value="Nucleotide-diphossugar_trans"/>
</dbReference>
<feature type="domain" description="Glycosyltransferase 2-like" evidence="1">
    <location>
        <begin position="10"/>
        <end position="166"/>
    </location>
</feature>
<name>A0A1H5ZYF7_9VIBR</name>
<reference evidence="3" key="1">
    <citation type="submission" date="2016-10" db="EMBL/GenBank/DDBJ databases">
        <authorList>
            <person name="Varghese N."/>
            <person name="Submissions S."/>
        </authorList>
    </citation>
    <scope>NUCLEOTIDE SEQUENCE [LARGE SCALE GENOMIC DNA]</scope>
    <source>
        <strain evidence="3">CGMCC 1.7062</strain>
    </source>
</reference>
<dbReference type="RefSeq" id="WP_103880972.1">
    <property type="nucleotide sequence ID" value="NZ_FNVG01000013.1"/>
</dbReference>
<evidence type="ECO:0000313" key="2">
    <source>
        <dbReference type="EMBL" id="SEG41180.1"/>
    </source>
</evidence>
<dbReference type="PANTHER" id="PTHR43685">
    <property type="entry name" value="GLYCOSYLTRANSFERASE"/>
    <property type="match status" value="1"/>
</dbReference>
<organism evidence="2 3">
    <name type="scientific">Vibrio hangzhouensis</name>
    <dbReference type="NCBI Taxonomy" id="462991"/>
    <lineage>
        <taxon>Bacteria</taxon>
        <taxon>Pseudomonadati</taxon>
        <taxon>Pseudomonadota</taxon>
        <taxon>Gammaproteobacteria</taxon>
        <taxon>Vibrionales</taxon>
        <taxon>Vibrionaceae</taxon>
        <taxon>Vibrio</taxon>
    </lineage>
</organism>
<dbReference type="Pfam" id="PF00535">
    <property type="entry name" value="Glycos_transf_2"/>
    <property type="match status" value="1"/>
</dbReference>
<dbReference type="OrthoDB" id="9802649at2"/>
<dbReference type="Gene3D" id="3.90.550.10">
    <property type="entry name" value="Spore Coat Polysaccharide Biosynthesis Protein SpsA, Chain A"/>
    <property type="match status" value="1"/>
</dbReference>
<dbReference type="SUPFAM" id="SSF53448">
    <property type="entry name" value="Nucleotide-diphospho-sugar transferases"/>
    <property type="match status" value="1"/>
</dbReference>
<dbReference type="AlphaFoldDB" id="A0A1H5ZYF7"/>
<dbReference type="GO" id="GO:0016740">
    <property type="term" value="F:transferase activity"/>
    <property type="evidence" value="ECO:0007669"/>
    <property type="project" value="UniProtKB-KW"/>
</dbReference>
<sequence length="311" mass="35451">MISLQQPFISIIIPNYNCLDFLPACLNSIDEQVGVEKEVIIIDDGSTDGSLEYIQELMNTRTDLILVRGHRVGPGAARNLGVEVATGDYLAFLDADDTWTADKLSKQVRFMAQHPEVSLSFTNYEHINSAQELIIPCFDYWPEFQQYVKNREDNGEYQRLIDATSILFKENIVGTSSVMCRRDAYLDVGGFDTTLPSASDWDLWLKLSEVGEVGFTSAIQMYYLMREGSVSSNIPKRIEAMKIIAERHMSEASAQCPDVKRFVDGRLMDAYCEYANEHKNYAQRTFKHLETFICYPSMKRFKAMVKTAMVM</sequence>
<dbReference type="InterPro" id="IPR050834">
    <property type="entry name" value="Glycosyltransf_2"/>
</dbReference>
<dbReference type="InterPro" id="IPR001173">
    <property type="entry name" value="Glyco_trans_2-like"/>
</dbReference>